<feature type="transmembrane region" description="Helical" evidence="7">
    <location>
        <begin position="58"/>
        <end position="82"/>
    </location>
</feature>
<keyword evidence="3" id="KW-1003">Cell membrane</keyword>
<dbReference type="Proteomes" id="UP001596527">
    <property type="component" value="Unassembled WGS sequence"/>
</dbReference>
<feature type="transmembrane region" description="Helical" evidence="7">
    <location>
        <begin position="125"/>
        <end position="145"/>
    </location>
</feature>
<evidence type="ECO:0000256" key="5">
    <source>
        <dbReference type="ARBA" id="ARBA00022989"/>
    </source>
</evidence>
<sequence length="311" mass="31986">MGDIIQSICAIALIMAVGWIARRSGALGPHASHVLSDFVYWIASPALLFSTISTTDVAAVLGAPLAVAAASGVGTAMTFWLIAGPLLRADRPNVILGAMSSSLNNAAYIGIPIAVYVLGSASHGVPIMVFQLGFFTPMFFVLADLAGSGRRPTAWGIARSVATNPMVIAAVLGFVCAFFHLPVPRLLAIATEMTGQSAPPVVLIAFGASLVGQSFAIRSRLGHLVAIASVFKLVLEPALACFVGALLGLRGVDLMAVTVMGGLPTAQNAFVASSRAHAGEEIAQGTVLITTLASLPMTLLTAWVFHAVIGV</sequence>
<evidence type="ECO:0000256" key="7">
    <source>
        <dbReference type="SAM" id="Phobius"/>
    </source>
</evidence>
<evidence type="ECO:0000256" key="2">
    <source>
        <dbReference type="ARBA" id="ARBA00022448"/>
    </source>
</evidence>
<feature type="transmembrane region" description="Helical" evidence="7">
    <location>
        <begin position="5"/>
        <end position="22"/>
    </location>
</feature>
<dbReference type="EMBL" id="JBHTEF010000001">
    <property type="protein sequence ID" value="MFC7580285.1"/>
    <property type="molecule type" value="Genomic_DNA"/>
</dbReference>
<reference evidence="9" key="1">
    <citation type="journal article" date="2019" name="Int. J. Syst. Evol. Microbiol.">
        <title>The Global Catalogue of Microorganisms (GCM) 10K type strain sequencing project: providing services to taxonomists for standard genome sequencing and annotation.</title>
        <authorList>
            <consortium name="The Broad Institute Genomics Platform"/>
            <consortium name="The Broad Institute Genome Sequencing Center for Infectious Disease"/>
            <person name="Wu L."/>
            <person name="Ma J."/>
        </authorList>
    </citation>
    <scope>NUCLEOTIDE SEQUENCE [LARGE SCALE GENOMIC DNA]</scope>
    <source>
        <strain evidence="9">CCUG 56698</strain>
    </source>
</reference>
<feature type="transmembrane region" description="Helical" evidence="7">
    <location>
        <begin position="201"/>
        <end position="217"/>
    </location>
</feature>
<keyword evidence="5 7" id="KW-1133">Transmembrane helix</keyword>
<dbReference type="PANTHER" id="PTHR36838">
    <property type="entry name" value="AUXIN EFFLUX CARRIER FAMILY PROTEIN"/>
    <property type="match status" value="1"/>
</dbReference>
<feature type="transmembrane region" description="Helical" evidence="7">
    <location>
        <begin position="224"/>
        <end position="248"/>
    </location>
</feature>
<organism evidence="8 9">
    <name type="scientific">Schaalia naturae</name>
    <dbReference type="NCBI Taxonomy" id="635203"/>
    <lineage>
        <taxon>Bacteria</taxon>
        <taxon>Bacillati</taxon>
        <taxon>Actinomycetota</taxon>
        <taxon>Actinomycetes</taxon>
        <taxon>Actinomycetales</taxon>
        <taxon>Actinomycetaceae</taxon>
        <taxon>Schaalia</taxon>
    </lineage>
</organism>
<accession>A0ABW2SJK4</accession>
<evidence type="ECO:0000256" key="4">
    <source>
        <dbReference type="ARBA" id="ARBA00022692"/>
    </source>
</evidence>
<dbReference type="InterPro" id="IPR004776">
    <property type="entry name" value="Mem_transp_PIN-like"/>
</dbReference>
<keyword evidence="9" id="KW-1185">Reference proteome</keyword>
<dbReference type="PANTHER" id="PTHR36838:SF3">
    <property type="entry name" value="TRANSPORTER AUXIN EFFLUX CARRIER EC FAMILY"/>
    <property type="match status" value="1"/>
</dbReference>
<evidence type="ECO:0000256" key="6">
    <source>
        <dbReference type="ARBA" id="ARBA00023136"/>
    </source>
</evidence>
<feature type="transmembrane region" description="Helical" evidence="7">
    <location>
        <begin position="285"/>
        <end position="309"/>
    </location>
</feature>
<evidence type="ECO:0000313" key="8">
    <source>
        <dbReference type="EMBL" id="MFC7580285.1"/>
    </source>
</evidence>
<keyword evidence="6 7" id="KW-0472">Membrane</keyword>
<feature type="transmembrane region" description="Helical" evidence="7">
    <location>
        <begin position="157"/>
        <end position="181"/>
    </location>
</feature>
<comment type="subcellular location">
    <subcellularLocation>
        <location evidence="1">Membrane</location>
        <topology evidence="1">Multi-pass membrane protein</topology>
    </subcellularLocation>
</comment>
<feature type="transmembrane region" description="Helical" evidence="7">
    <location>
        <begin position="34"/>
        <end position="52"/>
    </location>
</feature>
<dbReference type="Pfam" id="PF03547">
    <property type="entry name" value="Mem_trans"/>
    <property type="match status" value="2"/>
</dbReference>
<feature type="transmembrane region" description="Helical" evidence="7">
    <location>
        <begin position="94"/>
        <end position="119"/>
    </location>
</feature>
<keyword evidence="2" id="KW-0813">Transport</keyword>
<proteinExistence type="predicted"/>
<name>A0ABW2SJK4_9ACTO</name>
<evidence type="ECO:0000313" key="9">
    <source>
        <dbReference type="Proteomes" id="UP001596527"/>
    </source>
</evidence>
<gene>
    <name evidence="8" type="ORF">ACFQWG_03480</name>
</gene>
<keyword evidence="4 7" id="KW-0812">Transmembrane</keyword>
<evidence type="ECO:0000256" key="1">
    <source>
        <dbReference type="ARBA" id="ARBA00004141"/>
    </source>
</evidence>
<dbReference type="RefSeq" id="WP_380972150.1">
    <property type="nucleotide sequence ID" value="NZ_JBHTEF010000001.1"/>
</dbReference>
<evidence type="ECO:0000256" key="3">
    <source>
        <dbReference type="ARBA" id="ARBA00022475"/>
    </source>
</evidence>
<protein>
    <submittedName>
        <fullName evidence="8">AEC family transporter</fullName>
    </submittedName>
</protein>
<comment type="caution">
    <text evidence="8">The sequence shown here is derived from an EMBL/GenBank/DDBJ whole genome shotgun (WGS) entry which is preliminary data.</text>
</comment>